<sequence length="831" mass="83632">MKRLSAVLLFFALSSPAHAALTVSTSTTQAGRPADVTLEATFAAVPANVKLSLPPGLVGNPNADGVTKCPVATFRSGICPASSRVGSASADTSLPVPVPGSVYNLVPEPGEPARLGIAIEFVGIPIVRNEASIALRPDGGLDSTIATLDPGPFGLDGLDLTLDDTFMTLPTSCAPATVTLNGDSASFTPTGCENVPFTPSVAAALETPQRGVPSGATVTLKLPEGDSHVKRAEIVLPVGTTLSPGVANGLVGCNDAQFTGAGCPAGAQVGTVSFDTPLLGVLGGKVYFGDGFRLYVVVDGPGVQVKLAGDVKLNPDNGQITTVFDNLPQVPFTEFALSFQGGAKAVLNNPSTCGTKDLSAVLTPWSGTAPKAASASFTIDGGCALPAFAPGLKVSTASTAAGRPAGSMVMEITRPDGAEDLSRVTAELPPGLAGSLKGLAPGTPVGTVAATAGAGDAPVALNGTVYLTGPQDGGLAGFQMVIPGKVGPVDLGTVIVNASIKLRPDGGLTVQTTPLPRLIGGVPVSIRSFALTLDRPGFILNASSCAQQAVKATLEGVGGTVAAVSAPYAATDCAGLKFSPKLEATVGARGKTGAGSFPPLKAIISVPPGQSSTAIAEVSLPPTLGLDLKKLSKACAPAQFQSGTCAKTSQIGTAVATTPLLDSALRSPVTLASPNLGDIPGLALQLTGAVTLPLFGKVTPPNGAKGRITNAFTGIPDVPLEKFELTFTGGTTSPLKLKQDACHGARQVVIGKLTGHNGTVTNLTAKPKVIGCPPTVVVKRKSGKLKATAKPGRDGAKIKSVKLGSKTKKGYRVTVKDAAKETWKLVVRVRR</sequence>
<evidence type="ECO:0000313" key="3">
    <source>
        <dbReference type="Proteomes" id="UP001147653"/>
    </source>
</evidence>
<name>A0A9X3N9V0_9ACTN</name>
<organism evidence="2 3">
    <name type="scientific">Solirubrobacter phytolaccae</name>
    <dbReference type="NCBI Taxonomy" id="1404360"/>
    <lineage>
        <taxon>Bacteria</taxon>
        <taxon>Bacillati</taxon>
        <taxon>Actinomycetota</taxon>
        <taxon>Thermoleophilia</taxon>
        <taxon>Solirubrobacterales</taxon>
        <taxon>Solirubrobacteraceae</taxon>
        <taxon>Solirubrobacter</taxon>
    </lineage>
</organism>
<dbReference type="Proteomes" id="UP001147653">
    <property type="component" value="Unassembled WGS sequence"/>
</dbReference>
<keyword evidence="1" id="KW-0732">Signal</keyword>
<dbReference type="AlphaFoldDB" id="A0A9X3N9V0"/>
<feature type="signal peptide" evidence="1">
    <location>
        <begin position="1"/>
        <end position="19"/>
    </location>
</feature>
<dbReference type="EMBL" id="JAPDDP010000037">
    <property type="protein sequence ID" value="MDA0182518.1"/>
    <property type="molecule type" value="Genomic_DNA"/>
</dbReference>
<keyword evidence="3" id="KW-1185">Reference proteome</keyword>
<protein>
    <submittedName>
        <fullName evidence="2">Uncharacterized protein</fullName>
    </submittedName>
</protein>
<evidence type="ECO:0000313" key="2">
    <source>
        <dbReference type="EMBL" id="MDA0182518.1"/>
    </source>
</evidence>
<proteinExistence type="predicted"/>
<feature type="chain" id="PRO_5040795985" evidence="1">
    <location>
        <begin position="20"/>
        <end position="831"/>
    </location>
</feature>
<comment type="caution">
    <text evidence="2">The sequence shown here is derived from an EMBL/GenBank/DDBJ whole genome shotgun (WGS) entry which is preliminary data.</text>
</comment>
<gene>
    <name evidence="2" type="ORF">OJ997_19570</name>
</gene>
<accession>A0A9X3N9V0</accession>
<reference evidence="2" key="1">
    <citation type="submission" date="2022-10" db="EMBL/GenBank/DDBJ databases">
        <title>The WGS of Solirubrobacter phytolaccae KCTC 29190.</title>
        <authorList>
            <person name="Jiang Z."/>
        </authorList>
    </citation>
    <scope>NUCLEOTIDE SEQUENCE</scope>
    <source>
        <strain evidence="2">KCTC 29190</strain>
    </source>
</reference>
<dbReference type="RefSeq" id="WP_270026887.1">
    <property type="nucleotide sequence ID" value="NZ_JAPDDP010000037.1"/>
</dbReference>
<evidence type="ECO:0000256" key="1">
    <source>
        <dbReference type="SAM" id="SignalP"/>
    </source>
</evidence>